<organism evidence="4">
    <name type="scientific">hydrothermal vent metagenome</name>
    <dbReference type="NCBI Taxonomy" id="652676"/>
    <lineage>
        <taxon>unclassified sequences</taxon>
        <taxon>metagenomes</taxon>
        <taxon>ecological metagenomes</taxon>
    </lineage>
</organism>
<dbReference type="CDD" id="cd02968">
    <property type="entry name" value="SCO"/>
    <property type="match status" value="1"/>
</dbReference>
<dbReference type="InterPro" id="IPR036249">
    <property type="entry name" value="Thioredoxin-like_sf"/>
</dbReference>
<keyword evidence="2" id="KW-0186">Copper</keyword>
<dbReference type="Pfam" id="PF01297">
    <property type="entry name" value="ZnuA"/>
    <property type="match status" value="1"/>
</dbReference>
<dbReference type="PANTHER" id="PTHR12151">
    <property type="entry name" value="ELECTRON TRANSPORT PROTIN SCO1/SENC FAMILY MEMBER"/>
    <property type="match status" value="1"/>
</dbReference>
<dbReference type="AlphaFoldDB" id="A0A3B1AUY0"/>
<gene>
    <name evidence="4" type="ORF">MNBD_GAMMA25-175</name>
</gene>
<protein>
    <submittedName>
        <fullName evidence="4">Cytochrome oxidase biogenesis protein Sco1/SenC/PrrC, thiol-disulfide reductase involved in Cu(I) insertion into CoxII Cu(A) center</fullName>
    </submittedName>
</protein>
<feature type="domain" description="Thioredoxin" evidence="3">
    <location>
        <begin position="312"/>
        <end position="476"/>
    </location>
</feature>
<dbReference type="GO" id="GO:0030001">
    <property type="term" value="P:metal ion transport"/>
    <property type="evidence" value="ECO:0007669"/>
    <property type="project" value="InterPro"/>
</dbReference>
<dbReference type="InterPro" id="IPR013766">
    <property type="entry name" value="Thioredoxin_domain"/>
</dbReference>
<sequence length="476" mass="53624">MPSPLQHQRLHFVLLLLIAGLLGSHAAVAKSLHVVVSIKPIHSIVSGLMAGGDQPELLVSGDANPYHYQLSKAQKSSLQKADLIIWTGVELEPFLPAELKKLNSSSRVLELLDNPDIKVLPQRNDESRRDPYFWLDSRNALILLDTLTRLLIDLDPVRSHMYVRNRSKILATLSKVDRELEYGYRGMKAGVGYLYYDTLQYFEQAYALKIRGTLLLNVANAKPDTGRLLKAHAKLNSGDYRCLLAETDVTDEQIQLLTGEAKINIGRLDSLGRQFKPGPELYAKLMRYNTQVIKQCLEIKDSQNTAVQNSNSLSTHPVGHFILVNQRGKQVTDRDMLGKYQLIYFGYTSCPDICPMSLHVMIQALKNIGDKAEAFQPYFISIDPERDTQTVVQDYVKYFDDRLIGLTGSPGMTASMAKHFRVRYEKVITDPAQPENYQMDHTSSIFIIDPEGQFVARVASNISATQMADRLLELVE</sequence>
<dbReference type="InterPro" id="IPR003782">
    <property type="entry name" value="SCO1/SenC"/>
</dbReference>
<comment type="similarity">
    <text evidence="1">Belongs to the SCO1/2 family.</text>
</comment>
<dbReference type="SUPFAM" id="SSF52833">
    <property type="entry name" value="Thioredoxin-like"/>
    <property type="match status" value="1"/>
</dbReference>
<accession>A0A3B1AUY0</accession>
<dbReference type="Gene3D" id="3.40.50.1980">
    <property type="entry name" value="Nitrogenase molybdenum iron protein domain"/>
    <property type="match status" value="2"/>
</dbReference>
<evidence type="ECO:0000313" key="4">
    <source>
        <dbReference type="EMBL" id="VAX05541.1"/>
    </source>
</evidence>
<reference evidence="4" key="1">
    <citation type="submission" date="2018-06" db="EMBL/GenBank/DDBJ databases">
        <authorList>
            <person name="Zhirakovskaya E."/>
        </authorList>
    </citation>
    <scope>NUCLEOTIDE SEQUENCE</scope>
</reference>
<dbReference type="FunFam" id="3.40.30.10:FF:000013">
    <property type="entry name" value="Blast:Protein SCO1 homolog, mitochondrial"/>
    <property type="match status" value="1"/>
</dbReference>
<dbReference type="PANTHER" id="PTHR12151:SF25">
    <property type="entry name" value="LINALOOL DEHYDRATASE_ISOMERASE DOMAIN-CONTAINING PROTEIN"/>
    <property type="match status" value="1"/>
</dbReference>
<evidence type="ECO:0000256" key="2">
    <source>
        <dbReference type="ARBA" id="ARBA00023008"/>
    </source>
</evidence>
<dbReference type="EMBL" id="UOFY01000002">
    <property type="protein sequence ID" value="VAX05541.1"/>
    <property type="molecule type" value="Genomic_DNA"/>
</dbReference>
<proteinExistence type="inferred from homology"/>
<dbReference type="PROSITE" id="PS51352">
    <property type="entry name" value="THIOREDOXIN_2"/>
    <property type="match status" value="1"/>
</dbReference>
<dbReference type="SUPFAM" id="SSF53807">
    <property type="entry name" value="Helical backbone' metal receptor"/>
    <property type="match status" value="1"/>
</dbReference>
<name>A0A3B1AUY0_9ZZZZ</name>
<dbReference type="Pfam" id="PF02630">
    <property type="entry name" value="SCO1-SenC"/>
    <property type="match status" value="1"/>
</dbReference>
<dbReference type="GO" id="GO:0046872">
    <property type="term" value="F:metal ion binding"/>
    <property type="evidence" value="ECO:0007669"/>
    <property type="project" value="InterPro"/>
</dbReference>
<dbReference type="InterPro" id="IPR006127">
    <property type="entry name" value="ZnuA-like"/>
</dbReference>
<evidence type="ECO:0000259" key="3">
    <source>
        <dbReference type="PROSITE" id="PS51352"/>
    </source>
</evidence>
<dbReference type="Gene3D" id="3.40.30.10">
    <property type="entry name" value="Glutaredoxin"/>
    <property type="match status" value="1"/>
</dbReference>
<evidence type="ECO:0000256" key="1">
    <source>
        <dbReference type="ARBA" id="ARBA00010996"/>
    </source>
</evidence>